<dbReference type="PROSITE" id="PS51094">
    <property type="entry name" value="PTS_EIIA_TYPE_2"/>
    <property type="match status" value="1"/>
</dbReference>
<accession>A0A2C9XP48</accession>
<dbReference type="InterPro" id="IPR013196">
    <property type="entry name" value="HTH_11"/>
</dbReference>
<dbReference type="InterPro" id="IPR050661">
    <property type="entry name" value="BglG_antiterminators"/>
</dbReference>
<dbReference type="Pfam" id="PF05043">
    <property type="entry name" value="Mga"/>
    <property type="match status" value="1"/>
</dbReference>
<dbReference type="Gene3D" id="1.10.1790.10">
    <property type="entry name" value="PRD domain"/>
    <property type="match status" value="1"/>
</dbReference>
<dbReference type="PROSITE" id="PS51372">
    <property type="entry name" value="PRD_2"/>
    <property type="match status" value="2"/>
</dbReference>
<evidence type="ECO:0000313" key="10">
    <source>
        <dbReference type="Proteomes" id="UP000194933"/>
    </source>
</evidence>
<dbReference type="SUPFAM" id="SSF52794">
    <property type="entry name" value="PTS system IIB component-like"/>
    <property type="match status" value="1"/>
</dbReference>
<dbReference type="RefSeq" id="WP_086283178.1">
    <property type="nucleotide sequence ID" value="NZ_NGMO01000001.1"/>
</dbReference>
<evidence type="ECO:0000313" key="9">
    <source>
        <dbReference type="EMBL" id="OTP11950.1"/>
    </source>
</evidence>
<dbReference type="InterPro" id="IPR011608">
    <property type="entry name" value="PRD"/>
</dbReference>
<dbReference type="Gene3D" id="1.10.10.10">
    <property type="entry name" value="Winged helix-like DNA-binding domain superfamily/Winged helix DNA-binding domain"/>
    <property type="match status" value="1"/>
</dbReference>
<evidence type="ECO:0000256" key="4">
    <source>
        <dbReference type="ARBA" id="ARBA00023159"/>
    </source>
</evidence>
<dbReference type="SUPFAM" id="SSF55804">
    <property type="entry name" value="Phoshotransferase/anion transport protein"/>
    <property type="match status" value="1"/>
</dbReference>
<name>A0A2C9XP48_9ENTE</name>
<evidence type="ECO:0000256" key="5">
    <source>
        <dbReference type="ARBA" id="ARBA00023163"/>
    </source>
</evidence>
<keyword evidence="3" id="KW-0805">Transcription regulation</keyword>
<keyword evidence="4" id="KW-0010">Activator</keyword>
<keyword evidence="5" id="KW-0804">Transcription</keyword>
<dbReference type="AlphaFoldDB" id="A0A2C9XP48"/>
<keyword evidence="1" id="KW-0808">Transferase</keyword>
<sequence>MPNLAYQRLDDIVEYLLLHPHHPVPLKQFVQQLQVSDRTIRNDILSINETISQRHATVKLHRGKGYQLVYSDKHCFLEWWQNEKRISASSLVTMENRQDYLVYLLLTQSKPFSLEHLLDTLFISKNTFYSYLKTVKELFEPFHLKIYNRPNIGFELLGMEFNKRQAIMDLLIRKDLENYILNFSEMEYQLFQIIDLEKLQKMEIEELQILELFESDYYHKNLLSSLALTITRIKQNHTLKSVPVKVPKIKERVKLAFDQLLEQLEKEFAVIFSESEKEYLYFHLLTNFPRLADTNENSLATQKTAREIVYDLLYNIQKSTAYNWTTDGTLKKDLIAHIEAFIGLELYNNNRGNPLLETIKNSFPLAYDLSLINLEMIGKKYGFYFSENEIGYIALHLAGAIERNEPSSLVKMRVAVVCGSGMTMSKLISLKLEKKYGDFMTIIGNYSCLELTKNVPKDIDLIISTVPLTELAIPTQIIEINNLDRDLNELNRYFSKDQLSDNYLNKLFSAAHFHRFDGSVTKDHVLKMMTDKLVETNHVGTDYLASVLEREKIETTNISSSIAIPHPMALISKKTVISIGIIPEGVYWNDTEKIQFVFLFAIRKKDYEETETVYDLLLSFLDDSESQNCLIKNPSFTNFLRVMKGLSI</sequence>
<protein>
    <submittedName>
        <fullName evidence="9">Uncharacterized protein</fullName>
    </submittedName>
</protein>
<keyword evidence="10" id="KW-1185">Reference proteome</keyword>
<feature type="domain" description="PTS EIIA type-2" evidence="6">
    <location>
        <begin position="506"/>
        <end position="646"/>
    </location>
</feature>
<dbReference type="PANTHER" id="PTHR30185:SF13">
    <property type="entry name" value="LICABCH OPERON REGULATOR-RELATED"/>
    <property type="match status" value="1"/>
</dbReference>
<organism evidence="9 10">
    <name type="scientific">Candidatus Enterococcus wittei</name>
    <dbReference type="NCBI Taxonomy" id="1987383"/>
    <lineage>
        <taxon>Bacteria</taxon>
        <taxon>Bacillati</taxon>
        <taxon>Bacillota</taxon>
        <taxon>Bacilli</taxon>
        <taxon>Lactobacillales</taxon>
        <taxon>Enterococcaceae</taxon>
        <taxon>Enterococcus</taxon>
    </lineage>
</organism>
<feature type="domain" description="PRD" evidence="8">
    <location>
        <begin position="300"/>
        <end position="407"/>
    </location>
</feature>
<dbReference type="PROSITE" id="PS51099">
    <property type="entry name" value="PTS_EIIB_TYPE_2"/>
    <property type="match status" value="1"/>
</dbReference>
<dbReference type="EMBL" id="NGMO01000001">
    <property type="protein sequence ID" value="OTP11950.1"/>
    <property type="molecule type" value="Genomic_DNA"/>
</dbReference>
<keyword evidence="2" id="KW-0677">Repeat</keyword>
<dbReference type="InterPro" id="IPR002178">
    <property type="entry name" value="PTS_EIIA_type-2_dom"/>
</dbReference>
<dbReference type="InterPro" id="IPR036388">
    <property type="entry name" value="WH-like_DNA-bd_sf"/>
</dbReference>
<dbReference type="InterPro" id="IPR036634">
    <property type="entry name" value="PRD_sf"/>
</dbReference>
<dbReference type="InterPro" id="IPR036095">
    <property type="entry name" value="PTS_EIIB-like_sf"/>
</dbReference>
<dbReference type="Gene3D" id="3.40.930.10">
    <property type="entry name" value="Mannitol-specific EII, Chain A"/>
    <property type="match status" value="1"/>
</dbReference>
<dbReference type="Pfam" id="PF08279">
    <property type="entry name" value="HTH_11"/>
    <property type="match status" value="1"/>
</dbReference>
<evidence type="ECO:0000256" key="2">
    <source>
        <dbReference type="ARBA" id="ARBA00022737"/>
    </source>
</evidence>
<evidence type="ECO:0000259" key="8">
    <source>
        <dbReference type="PROSITE" id="PS51372"/>
    </source>
</evidence>
<dbReference type="GO" id="GO:0008982">
    <property type="term" value="F:protein-N(PI)-phosphohistidine-sugar phosphotransferase activity"/>
    <property type="evidence" value="ECO:0007669"/>
    <property type="project" value="InterPro"/>
</dbReference>
<dbReference type="Pfam" id="PF00874">
    <property type="entry name" value="PRD"/>
    <property type="match status" value="1"/>
</dbReference>
<evidence type="ECO:0000259" key="7">
    <source>
        <dbReference type="PROSITE" id="PS51099"/>
    </source>
</evidence>
<gene>
    <name evidence="9" type="ORF">A5844_000165</name>
</gene>
<feature type="domain" description="PRD" evidence="8">
    <location>
        <begin position="188"/>
        <end position="294"/>
    </location>
</feature>
<evidence type="ECO:0000256" key="3">
    <source>
        <dbReference type="ARBA" id="ARBA00023015"/>
    </source>
</evidence>
<evidence type="ECO:0000259" key="6">
    <source>
        <dbReference type="PROSITE" id="PS51094"/>
    </source>
</evidence>
<dbReference type="GO" id="GO:0009401">
    <property type="term" value="P:phosphoenolpyruvate-dependent sugar phosphotransferase system"/>
    <property type="evidence" value="ECO:0007669"/>
    <property type="project" value="InterPro"/>
</dbReference>
<dbReference type="SUPFAM" id="SSF63520">
    <property type="entry name" value="PTS-regulatory domain, PRD"/>
    <property type="match status" value="1"/>
</dbReference>
<dbReference type="STRING" id="1987383.A5844_000165"/>
<dbReference type="InterPro" id="IPR007737">
    <property type="entry name" value="Mga_HTH"/>
</dbReference>
<dbReference type="CDD" id="cd05568">
    <property type="entry name" value="PTS_IIB_bgl_like"/>
    <property type="match status" value="1"/>
</dbReference>
<evidence type="ECO:0000256" key="1">
    <source>
        <dbReference type="ARBA" id="ARBA00022679"/>
    </source>
</evidence>
<dbReference type="InterPro" id="IPR016152">
    <property type="entry name" value="PTrfase/Anion_transptr"/>
</dbReference>
<feature type="domain" description="PTS EIIB type-2" evidence="7">
    <location>
        <begin position="412"/>
        <end position="502"/>
    </location>
</feature>
<comment type="caution">
    <text evidence="9">The sequence shown here is derived from an EMBL/GenBank/DDBJ whole genome shotgun (WGS) entry which is preliminary data.</text>
</comment>
<dbReference type="Gene3D" id="3.40.50.2300">
    <property type="match status" value="1"/>
</dbReference>
<dbReference type="PANTHER" id="PTHR30185">
    <property type="entry name" value="CRYPTIC BETA-GLUCOSIDE BGL OPERON ANTITERMINATOR"/>
    <property type="match status" value="1"/>
</dbReference>
<proteinExistence type="predicted"/>
<dbReference type="InterPro" id="IPR013011">
    <property type="entry name" value="PTS_EIIB_2"/>
</dbReference>
<dbReference type="GO" id="GO:0006355">
    <property type="term" value="P:regulation of DNA-templated transcription"/>
    <property type="evidence" value="ECO:0007669"/>
    <property type="project" value="InterPro"/>
</dbReference>
<reference evidence="9 10" key="1">
    <citation type="submission" date="2017-05" db="EMBL/GenBank/DDBJ databases">
        <title>The Genome Sequence of Enterococcus sp. 10A9_DIV0425.</title>
        <authorList>
            <consortium name="The Broad Institute Genomics Platform"/>
            <consortium name="The Broad Institute Genomic Center for Infectious Diseases"/>
            <person name="Earl A."/>
            <person name="Manson A."/>
            <person name="Schwartman J."/>
            <person name="Gilmore M."/>
            <person name="Abouelleil A."/>
            <person name="Cao P."/>
            <person name="Chapman S."/>
            <person name="Cusick C."/>
            <person name="Shea T."/>
            <person name="Young S."/>
            <person name="Neafsey D."/>
            <person name="Nusbaum C."/>
            <person name="Birren B."/>
        </authorList>
    </citation>
    <scope>NUCLEOTIDE SEQUENCE [LARGE SCALE GENOMIC DNA]</scope>
    <source>
        <strain evidence="9 10">10A9_DIV0425</strain>
    </source>
</reference>
<dbReference type="Proteomes" id="UP000194933">
    <property type="component" value="Unassembled WGS sequence"/>
</dbReference>
<dbReference type="Pfam" id="PF00359">
    <property type="entry name" value="PTS_EIIA_2"/>
    <property type="match status" value="1"/>
</dbReference>